<dbReference type="InterPro" id="IPR001969">
    <property type="entry name" value="Aspartic_peptidase_AS"/>
</dbReference>
<feature type="transmembrane region" description="Helical" evidence="2">
    <location>
        <begin position="48"/>
        <end position="68"/>
    </location>
</feature>
<dbReference type="GO" id="GO:0004190">
    <property type="term" value="F:aspartic-type endopeptidase activity"/>
    <property type="evidence" value="ECO:0007669"/>
    <property type="project" value="InterPro"/>
</dbReference>
<feature type="domain" description="Peptidase A2" evidence="3">
    <location>
        <begin position="112"/>
        <end position="191"/>
    </location>
</feature>
<keyword evidence="1 5" id="KW-0378">Hydrolase</keyword>
<dbReference type="EMBL" id="VYQA01000005">
    <property type="protein sequence ID" value="KAA9030768.1"/>
    <property type="molecule type" value="Genomic_DNA"/>
</dbReference>
<comment type="caution">
    <text evidence="5">The sequence shown here is derived from an EMBL/GenBank/DDBJ whole genome shotgun (WGS) entry which is preliminary data.</text>
</comment>
<dbReference type="CDD" id="cd05483">
    <property type="entry name" value="retropepsin_like_bacteria"/>
    <property type="match status" value="1"/>
</dbReference>
<dbReference type="PROSITE" id="PS00141">
    <property type="entry name" value="ASP_PROTEASE"/>
    <property type="match status" value="1"/>
</dbReference>
<evidence type="ECO:0000313" key="7">
    <source>
        <dbReference type="Proteomes" id="UP000326364"/>
    </source>
</evidence>
<keyword evidence="5" id="KW-0645">Protease</keyword>
<dbReference type="EMBL" id="VYQB01000005">
    <property type="protein sequence ID" value="KAA9018132.1"/>
    <property type="molecule type" value="Genomic_DNA"/>
</dbReference>
<evidence type="ECO:0000313" key="6">
    <source>
        <dbReference type="Proteomes" id="UP000325933"/>
    </source>
</evidence>
<keyword evidence="2" id="KW-0812">Transmembrane</keyword>
<reference evidence="6 7" key="1">
    <citation type="submission" date="2019-09" db="EMBL/GenBank/DDBJ databases">
        <authorList>
            <person name="Feng G."/>
        </authorList>
    </citation>
    <scope>NUCLEOTIDE SEQUENCE [LARGE SCALE GENOMIC DNA]</scope>
    <source>
        <strain evidence="5 6">KACC 19283</strain>
        <strain evidence="4 7">KACC 19284</strain>
    </source>
</reference>
<organism evidence="5 6">
    <name type="scientific">Sphingobium limneticum</name>
    <dbReference type="NCBI Taxonomy" id="1007511"/>
    <lineage>
        <taxon>Bacteria</taxon>
        <taxon>Pseudomonadati</taxon>
        <taxon>Pseudomonadota</taxon>
        <taxon>Alphaproteobacteria</taxon>
        <taxon>Sphingomonadales</taxon>
        <taxon>Sphingomonadaceae</taxon>
        <taxon>Sphingobium</taxon>
    </lineage>
</organism>
<proteinExistence type="predicted"/>
<dbReference type="Pfam" id="PF13975">
    <property type="entry name" value="gag-asp_proteas"/>
    <property type="match status" value="1"/>
</dbReference>
<dbReference type="GO" id="GO:0006508">
    <property type="term" value="P:proteolysis"/>
    <property type="evidence" value="ECO:0007669"/>
    <property type="project" value="UniProtKB-KW"/>
</dbReference>
<evidence type="ECO:0000256" key="2">
    <source>
        <dbReference type="SAM" id="Phobius"/>
    </source>
</evidence>
<dbReference type="Proteomes" id="UP000325933">
    <property type="component" value="Unassembled WGS sequence"/>
</dbReference>
<dbReference type="InterPro" id="IPR001995">
    <property type="entry name" value="Peptidase_A2_cat"/>
</dbReference>
<dbReference type="Gene3D" id="2.40.70.10">
    <property type="entry name" value="Acid Proteases"/>
    <property type="match status" value="1"/>
</dbReference>
<evidence type="ECO:0000313" key="4">
    <source>
        <dbReference type="EMBL" id="KAA9018132.1"/>
    </source>
</evidence>
<gene>
    <name evidence="5" type="ORF">F4U95_08370</name>
    <name evidence="4" type="ORF">F4U96_08420</name>
</gene>
<evidence type="ECO:0000259" key="3">
    <source>
        <dbReference type="PROSITE" id="PS50175"/>
    </source>
</evidence>
<evidence type="ECO:0000256" key="1">
    <source>
        <dbReference type="ARBA" id="ARBA00022801"/>
    </source>
</evidence>
<dbReference type="RefSeq" id="WP_150425327.1">
    <property type="nucleotide sequence ID" value="NZ_VYQA01000005.1"/>
</dbReference>
<keyword evidence="7" id="KW-1185">Reference proteome</keyword>
<dbReference type="AlphaFoldDB" id="A0A5J5I404"/>
<dbReference type="EC" id="3.4.23.-" evidence="5"/>
<dbReference type="PROSITE" id="PS50175">
    <property type="entry name" value="ASP_PROT_RETROV"/>
    <property type="match status" value="1"/>
</dbReference>
<feature type="transmembrane region" description="Helical" evidence="2">
    <location>
        <begin position="22"/>
        <end position="41"/>
    </location>
</feature>
<accession>A0A5J5I404</accession>
<dbReference type="InterPro" id="IPR034122">
    <property type="entry name" value="Retropepsin-like_bacterial"/>
</dbReference>
<evidence type="ECO:0000313" key="5">
    <source>
        <dbReference type="EMBL" id="KAA9030768.1"/>
    </source>
</evidence>
<dbReference type="Proteomes" id="UP000326364">
    <property type="component" value="Unassembled WGS sequence"/>
</dbReference>
<keyword evidence="2" id="KW-0472">Membrane</keyword>
<sequence>MIAALRWRGPVEISANPEWQQLAIYAVGAAIILIILFNIPFVGRIFRALFSVGMLALCLFFLFQQAPFDPTLSRIKSQLGLDDQRVTGRDVRIAMRPDGHFWARVSINGVQRRMLIDSGATISAISEKTAAEADVDKGAGLMPVILQTANGAVRAETGSIDRLTVGTIEARNLKTVISPALGPIDILGMNFLSQLASWRVEGRTLIMVPHRPDKAA</sequence>
<dbReference type="NCBIfam" id="TIGR02281">
    <property type="entry name" value="clan_AA_DTGA"/>
    <property type="match status" value="1"/>
</dbReference>
<name>A0A5J5I404_9SPHN</name>
<keyword evidence="2" id="KW-1133">Transmembrane helix</keyword>
<protein>
    <submittedName>
        <fullName evidence="5">TIGR02281 family clan AA aspartic protease</fullName>
        <ecNumber evidence="5">3.4.23.-</ecNumber>
    </submittedName>
</protein>
<dbReference type="SUPFAM" id="SSF50630">
    <property type="entry name" value="Acid proteases"/>
    <property type="match status" value="1"/>
</dbReference>
<dbReference type="InterPro" id="IPR011969">
    <property type="entry name" value="Clan_AA_Asp_peptidase_C"/>
</dbReference>
<dbReference type="InterPro" id="IPR021109">
    <property type="entry name" value="Peptidase_aspartic_dom_sf"/>
</dbReference>